<proteinExistence type="predicted"/>
<evidence type="ECO:0000313" key="2">
    <source>
        <dbReference type="EMBL" id="CCA56297.1"/>
    </source>
</evidence>
<evidence type="ECO:0000256" key="1">
    <source>
        <dbReference type="SAM" id="MobiDB-lite"/>
    </source>
</evidence>
<sequence length="101" mass="10775">MVVQRAMYVQTDRARPPAPARAATDGSGHRARSRASSRVASRLESEADKHARALANLRADRAANPDEYGPEQSPAAAPTPRCPHEKDRWGSHGHGPSGVGT</sequence>
<dbReference type="KEGG" id="sve:SVEN_3011"/>
<dbReference type="HOGENOM" id="CLU_2290207_0_0_11"/>
<keyword evidence="3" id="KW-1185">Reference proteome</keyword>
<reference evidence="2 3" key="1">
    <citation type="journal article" date="2011" name="BMC Genomics">
        <title>Genome-wide analysis of the role of GlnR in Streptomyces venezuelae provides new insights into global nitrogen regulation in actinomycetes.</title>
        <authorList>
            <person name="Pullan S.T."/>
            <person name="Bibb M.J."/>
            <person name="Merrick M."/>
        </authorList>
    </citation>
    <scope>NUCLEOTIDE SEQUENCE [LARGE SCALE GENOMIC DNA]</scope>
    <source>
        <strain evidence="3">ATCC 10712 / CBS 650.69 / DSM 40230 / JCM 4526 / NBRC 13096 / PD 04745</strain>
    </source>
</reference>
<dbReference type="AlphaFoldDB" id="F2R7L2"/>
<dbReference type="STRING" id="953739.SVEN_3011"/>
<gene>
    <name evidence="2" type="ordered locus">SVEN_3011</name>
</gene>
<protein>
    <submittedName>
        <fullName evidence="2">Uncharacterized protein</fullName>
    </submittedName>
</protein>
<feature type="region of interest" description="Disordered" evidence="1">
    <location>
        <begin position="1"/>
        <end position="101"/>
    </location>
</feature>
<organism evidence="2 3">
    <name type="scientific">Streptomyces venezuelae (strain ATCC 10712 / CBS 650.69 / DSM 40230 / JCM 4526 / NBRC 13096 / PD 04745)</name>
    <dbReference type="NCBI Taxonomy" id="953739"/>
    <lineage>
        <taxon>Bacteria</taxon>
        <taxon>Bacillati</taxon>
        <taxon>Actinomycetota</taxon>
        <taxon>Actinomycetes</taxon>
        <taxon>Kitasatosporales</taxon>
        <taxon>Streptomycetaceae</taxon>
        <taxon>Streptomyces</taxon>
    </lineage>
</organism>
<accession>F2R7L2</accession>
<feature type="compositionally biased region" description="Basic and acidic residues" evidence="1">
    <location>
        <begin position="41"/>
        <end position="51"/>
    </location>
</feature>
<feature type="compositionally biased region" description="Gly residues" evidence="1">
    <location>
        <begin position="92"/>
        <end position="101"/>
    </location>
</feature>
<dbReference type="EMBL" id="FR845719">
    <property type="protein sequence ID" value="CCA56297.1"/>
    <property type="molecule type" value="Genomic_DNA"/>
</dbReference>
<evidence type="ECO:0000313" key="3">
    <source>
        <dbReference type="Proteomes" id="UP000006854"/>
    </source>
</evidence>
<name>F2R7L2_STRVP</name>
<dbReference type="Proteomes" id="UP000006854">
    <property type="component" value="Chromosome"/>
</dbReference>